<organism evidence="1">
    <name type="scientific">Siphoviridae sp. ctkyp1</name>
    <dbReference type="NCBI Taxonomy" id="2825646"/>
    <lineage>
        <taxon>Viruses</taxon>
        <taxon>Duplodnaviria</taxon>
        <taxon>Heunggongvirae</taxon>
        <taxon>Uroviricota</taxon>
        <taxon>Caudoviricetes</taxon>
    </lineage>
</organism>
<dbReference type="EMBL" id="BK015328">
    <property type="protein sequence ID" value="DAE01635.1"/>
    <property type="molecule type" value="Genomic_DNA"/>
</dbReference>
<reference evidence="1" key="1">
    <citation type="journal article" date="2021" name="Proc. Natl. Acad. Sci. U.S.A.">
        <title>A Catalog of Tens of Thousands of Viruses from Human Metagenomes Reveals Hidden Associations with Chronic Diseases.</title>
        <authorList>
            <person name="Tisza M.J."/>
            <person name="Buck C.B."/>
        </authorList>
    </citation>
    <scope>NUCLEOTIDE SEQUENCE</scope>
    <source>
        <strain evidence="1">Ctkyp1</strain>
    </source>
</reference>
<name>A0A8S5P5C2_9CAUD</name>
<accession>A0A8S5P5C2</accession>
<sequence>MFGSVPHKPDIYYGVGGSCDREGYLWIIKRK</sequence>
<proteinExistence type="predicted"/>
<evidence type="ECO:0000313" key="1">
    <source>
        <dbReference type="EMBL" id="DAE01635.1"/>
    </source>
</evidence>
<protein>
    <submittedName>
        <fullName evidence="1">Uncharacterized protein</fullName>
    </submittedName>
</protein>